<name>A0A8S5SVF5_9CAUD</name>
<evidence type="ECO:0000256" key="1">
    <source>
        <dbReference type="ARBA" id="ARBA00008322"/>
    </source>
</evidence>
<dbReference type="InterPro" id="IPR011335">
    <property type="entry name" value="Restrct_endonuc-II-like"/>
</dbReference>
<evidence type="ECO:0000256" key="3">
    <source>
        <dbReference type="ARBA" id="ARBA00034463"/>
    </source>
</evidence>
<dbReference type="GO" id="GO:0004518">
    <property type="term" value="F:nuclease activity"/>
    <property type="evidence" value="ECO:0007669"/>
    <property type="project" value="InterPro"/>
</dbReference>
<comment type="function">
    <text evidence="3">Plays a role in the inhibition of type I interferon signaling pathway. Mechanistically, specifically interacts with 2',3'-cGAMP and cleaves it via its phosphodiesterase activity. In turn, prevents 2',3'-cGAMP interaction with host ER-resident STING1 leading to inhibition of downstream signaling pathway and type I interferon production.</text>
</comment>
<sequence>MKQYYTDKKYKELLSHMIILVDSREQNNKSVTDWFDRNKIRWKSKALRTGDYGLMIESCPELGFSIDTYFSDELCIERKNSVSELAGNIANASKDDDRIFKEFNRMINVEKNYLLIENDNIEDIFTENYKSKLNPTSFLRTLLTWQNRNKMHIYFIKREYMGRIIYELCKNCLDSKILK</sequence>
<dbReference type="EMBL" id="BK032682">
    <property type="protein sequence ID" value="DAF54687.1"/>
    <property type="molecule type" value="Genomic_DNA"/>
</dbReference>
<keyword evidence="5" id="KW-0547">Nucleotide-binding</keyword>
<feature type="domain" description="ERCC4" evidence="4">
    <location>
        <begin position="18"/>
        <end position="120"/>
    </location>
</feature>
<dbReference type="SUPFAM" id="SSF52980">
    <property type="entry name" value="Restriction endonuclease-like"/>
    <property type="match status" value="1"/>
</dbReference>
<dbReference type="Gene3D" id="3.40.50.10130">
    <property type="match status" value="1"/>
</dbReference>
<evidence type="ECO:0000313" key="5">
    <source>
        <dbReference type="EMBL" id="DAF54687.1"/>
    </source>
</evidence>
<organism evidence="5">
    <name type="scientific">Siphoviridae sp. ctqPo10</name>
    <dbReference type="NCBI Taxonomy" id="2827948"/>
    <lineage>
        <taxon>Viruses</taxon>
        <taxon>Duplodnaviria</taxon>
        <taxon>Heunggongvirae</taxon>
        <taxon>Uroviricota</taxon>
        <taxon>Caudoviricetes</taxon>
    </lineage>
</organism>
<dbReference type="InterPro" id="IPR006166">
    <property type="entry name" value="ERCC4_domain"/>
</dbReference>
<keyword evidence="5" id="KW-0347">Helicase</keyword>
<proteinExistence type="inferred from homology"/>
<reference evidence="5" key="1">
    <citation type="journal article" date="2021" name="Proc. Natl. Acad. Sci. U.S.A.">
        <title>A Catalog of Tens of Thousands of Viruses from Human Metagenomes Reveals Hidden Associations with Chronic Diseases.</title>
        <authorList>
            <person name="Tisza M.J."/>
            <person name="Buck C.B."/>
        </authorList>
    </citation>
    <scope>NUCLEOTIDE SEQUENCE</scope>
    <source>
        <strain evidence="5">CtqPo10</strain>
    </source>
</reference>
<protein>
    <recommendedName>
        <fullName evidence="2">ERCC4 domain-containing protein EP364R</fullName>
    </recommendedName>
</protein>
<evidence type="ECO:0000259" key="4">
    <source>
        <dbReference type="SMART" id="SM00891"/>
    </source>
</evidence>
<dbReference type="GO" id="GO:0004386">
    <property type="term" value="F:helicase activity"/>
    <property type="evidence" value="ECO:0007669"/>
    <property type="project" value="UniProtKB-KW"/>
</dbReference>
<dbReference type="Pfam" id="PF02732">
    <property type="entry name" value="ERCC4"/>
    <property type="match status" value="1"/>
</dbReference>
<dbReference type="GO" id="GO:0006259">
    <property type="term" value="P:DNA metabolic process"/>
    <property type="evidence" value="ECO:0007669"/>
    <property type="project" value="UniProtKB-ARBA"/>
</dbReference>
<accession>A0A8S5SVF5</accession>
<keyword evidence="5" id="KW-0378">Hydrolase</keyword>
<comment type="similarity">
    <text evidence="1">Belongs to the asfivirus EP364R family.</text>
</comment>
<keyword evidence="5" id="KW-0067">ATP-binding</keyword>
<dbReference type="SMART" id="SM00891">
    <property type="entry name" value="ERCC4"/>
    <property type="match status" value="1"/>
</dbReference>
<evidence type="ECO:0000256" key="2">
    <source>
        <dbReference type="ARBA" id="ARBA00015502"/>
    </source>
</evidence>
<dbReference type="GO" id="GO:0003677">
    <property type="term" value="F:DNA binding"/>
    <property type="evidence" value="ECO:0007669"/>
    <property type="project" value="InterPro"/>
</dbReference>